<dbReference type="InterPro" id="IPR036318">
    <property type="entry name" value="FAD-bd_PCMH-like_sf"/>
</dbReference>
<feature type="domain" description="FAD-binding PCMH-type" evidence="5">
    <location>
        <begin position="37"/>
        <end position="216"/>
    </location>
</feature>
<keyword evidence="7" id="KW-1185">Reference proteome</keyword>
<accession>A0ABW2TZY7</accession>
<comment type="caution">
    <text evidence="6">The sequence shown here is derived from an EMBL/GenBank/DDBJ whole genome shotgun (WGS) entry which is preliminary data.</text>
</comment>
<reference evidence="7" key="1">
    <citation type="journal article" date="2019" name="Int. J. Syst. Evol. Microbiol.">
        <title>The Global Catalogue of Microorganisms (GCM) 10K type strain sequencing project: providing services to taxonomists for standard genome sequencing and annotation.</title>
        <authorList>
            <consortium name="The Broad Institute Genomics Platform"/>
            <consortium name="The Broad Institute Genome Sequencing Center for Infectious Disease"/>
            <person name="Wu L."/>
            <person name="Ma J."/>
        </authorList>
    </citation>
    <scope>NUCLEOTIDE SEQUENCE [LARGE SCALE GENOMIC DNA]</scope>
    <source>
        <strain evidence="7">JCM 17695</strain>
    </source>
</reference>
<dbReference type="InterPro" id="IPR016166">
    <property type="entry name" value="FAD-bd_PCMH"/>
</dbReference>
<dbReference type="InterPro" id="IPR004113">
    <property type="entry name" value="FAD-bd_oxidored_4_C"/>
</dbReference>
<dbReference type="SUPFAM" id="SSF55103">
    <property type="entry name" value="FAD-linked oxidases, C-terminal domain"/>
    <property type="match status" value="1"/>
</dbReference>
<dbReference type="PROSITE" id="PS51387">
    <property type="entry name" value="FAD_PCMH"/>
    <property type="match status" value="1"/>
</dbReference>
<dbReference type="PANTHER" id="PTHR42934:SF2">
    <property type="entry name" value="GLYCOLATE OXIDASE SUBUNIT GLCD"/>
    <property type="match status" value="1"/>
</dbReference>
<organism evidence="6 7">
    <name type="scientific">Actinokineospora soli</name>
    <dbReference type="NCBI Taxonomy" id="1048753"/>
    <lineage>
        <taxon>Bacteria</taxon>
        <taxon>Bacillati</taxon>
        <taxon>Actinomycetota</taxon>
        <taxon>Actinomycetes</taxon>
        <taxon>Pseudonocardiales</taxon>
        <taxon>Pseudonocardiaceae</taxon>
        <taxon>Actinokineospora</taxon>
    </lineage>
</organism>
<dbReference type="InterPro" id="IPR016171">
    <property type="entry name" value="Vanillyl_alc_oxidase_C-sub2"/>
</dbReference>
<dbReference type="InterPro" id="IPR016164">
    <property type="entry name" value="FAD-linked_Oxase-like_C"/>
</dbReference>
<dbReference type="EMBL" id="JBHTEY010000004">
    <property type="protein sequence ID" value="MFC7618250.1"/>
    <property type="molecule type" value="Genomic_DNA"/>
</dbReference>
<dbReference type="Pfam" id="PF02913">
    <property type="entry name" value="FAD-oxidase_C"/>
    <property type="match status" value="1"/>
</dbReference>
<keyword evidence="3" id="KW-0274">FAD</keyword>
<keyword evidence="2" id="KW-0285">Flavoprotein</keyword>
<keyword evidence="4" id="KW-0560">Oxidoreductase</keyword>
<evidence type="ECO:0000313" key="7">
    <source>
        <dbReference type="Proteomes" id="UP001596512"/>
    </source>
</evidence>
<protein>
    <submittedName>
        <fullName evidence="6">FAD-binding oxidoreductase</fullName>
    </submittedName>
</protein>
<evidence type="ECO:0000313" key="6">
    <source>
        <dbReference type="EMBL" id="MFC7618250.1"/>
    </source>
</evidence>
<dbReference type="InterPro" id="IPR006094">
    <property type="entry name" value="Oxid_FAD_bind_N"/>
</dbReference>
<dbReference type="PANTHER" id="PTHR42934">
    <property type="entry name" value="GLYCOLATE OXIDASE SUBUNIT GLCD"/>
    <property type="match status" value="1"/>
</dbReference>
<proteinExistence type="predicted"/>
<evidence type="ECO:0000256" key="3">
    <source>
        <dbReference type="ARBA" id="ARBA00022827"/>
    </source>
</evidence>
<dbReference type="InterPro" id="IPR016169">
    <property type="entry name" value="FAD-bd_PCMH_sub2"/>
</dbReference>
<name>A0ABW2TZY7_9PSEU</name>
<dbReference type="Proteomes" id="UP001596512">
    <property type="component" value="Unassembled WGS sequence"/>
</dbReference>
<sequence>MSEELLSKLRAAVGSQAVLTDPDVTAAYRRDMMPLAPHGDPLAVVLPSSTEQVQAVVRACAEHGTPIVPRGAGSGLSGAANAIDGCVVLALTRMNRILEIDPDNRLAVVEPGVVNLDLRDAVEKHGLFYPPDPSSYDWCTVGGNVSTNAGGLCCVKYGVTTDSVLGLEVVLADGELLRTGRRTVKGVAGYDLTKLFIGSEGTLGVITQATLALRPLPQAPGTTVAAFPSIVAAGAAVTRIVREGIVPSLMEIMDAVSIGAVEAHLNTELGAGRGSAALLICQSDSGGEAARRELAAIEVVCADSGAELVHTTFDLAEGRMLLTARRAVLTALEVFGAWLTDDVCVPRTRIGDLIAGCERISAEVGLRIAVVGHAGDGNMHPTIVYDPSSADEFARARVAFDDILALGLSLGGTVTGEHGIGKIKREWLATEIGPVGLRTHRAVKSALDPGNLFNPGSMFSPAPASSSPGAP</sequence>
<evidence type="ECO:0000259" key="5">
    <source>
        <dbReference type="PROSITE" id="PS51387"/>
    </source>
</evidence>
<evidence type="ECO:0000256" key="2">
    <source>
        <dbReference type="ARBA" id="ARBA00022630"/>
    </source>
</evidence>
<gene>
    <name evidence="6" type="ORF">ACFQV2_37605</name>
</gene>
<comment type="cofactor">
    <cofactor evidence="1">
        <name>FAD</name>
        <dbReference type="ChEBI" id="CHEBI:57692"/>
    </cofactor>
</comment>
<dbReference type="InterPro" id="IPR051914">
    <property type="entry name" value="FAD-linked_OxidoTrans_Type4"/>
</dbReference>
<dbReference type="Gene3D" id="3.30.465.10">
    <property type="match status" value="1"/>
</dbReference>
<evidence type="ECO:0000256" key="1">
    <source>
        <dbReference type="ARBA" id="ARBA00001974"/>
    </source>
</evidence>
<dbReference type="Gene3D" id="1.10.45.10">
    <property type="entry name" value="Vanillyl-alcohol Oxidase, Chain A, domain 4"/>
    <property type="match status" value="1"/>
</dbReference>
<dbReference type="SUPFAM" id="SSF56176">
    <property type="entry name" value="FAD-binding/transporter-associated domain-like"/>
    <property type="match status" value="1"/>
</dbReference>
<dbReference type="Pfam" id="PF01565">
    <property type="entry name" value="FAD_binding_4"/>
    <property type="match status" value="1"/>
</dbReference>
<dbReference type="Gene3D" id="3.30.70.2740">
    <property type="match status" value="1"/>
</dbReference>
<evidence type="ECO:0000256" key="4">
    <source>
        <dbReference type="ARBA" id="ARBA00023002"/>
    </source>
</evidence>